<organism evidence="2 3">
    <name type="scientific">Morus notabilis</name>
    <dbReference type="NCBI Taxonomy" id="981085"/>
    <lineage>
        <taxon>Eukaryota</taxon>
        <taxon>Viridiplantae</taxon>
        <taxon>Streptophyta</taxon>
        <taxon>Embryophyta</taxon>
        <taxon>Tracheophyta</taxon>
        <taxon>Spermatophyta</taxon>
        <taxon>Magnoliopsida</taxon>
        <taxon>eudicotyledons</taxon>
        <taxon>Gunneridae</taxon>
        <taxon>Pentapetalae</taxon>
        <taxon>rosids</taxon>
        <taxon>fabids</taxon>
        <taxon>Rosales</taxon>
        <taxon>Moraceae</taxon>
        <taxon>Moreae</taxon>
        <taxon>Morus</taxon>
    </lineage>
</organism>
<dbReference type="eggNOG" id="KOG1454">
    <property type="taxonomic scope" value="Eukaryota"/>
</dbReference>
<gene>
    <name evidence="2" type="ORF">L484_017112</name>
</gene>
<dbReference type="Pfam" id="PF00561">
    <property type="entry name" value="Abhydrolase_1"/>
    <property type="match status" value="1"/>
</dbReference>
<dbReference type="STRING" id="981085.W9S1P4"/>
<dbReference type="PANTHER" id="PTHR43689">
    <property type="entry name" value="HYDROLASE"/>
    <property type="match status" value="1"/>
</dbReference>
<evidence type="ECO:0000259" key="1">
    <source>
        <dbReference type="Pfam" id="PF00561"/>
    </source>
</evidence>
<dbReference type="PANTHER" id="PTHR43689:SF1">
    <property type="entry name" value="ALPHA_BETA-HYDROLASES SUPERFAMILY PROTEIN"/>
    <property type="match status" value="1"/>
</dbReference>
<proteinExistence type="predicted"/>
<feature type="domain" description="AB hydrolase-1" evidence="1">
    <location>
        <begin position="147"/>
        <end position="266"/>
    </location>
</feature>
<dbReference type="Proteomes" id="UP000030645">
    <property type="component" value="Unassembled WGS sequence"/>
</dbReference>
<dbReference type="InterPro" id="IPR000073">
    <property type="entry name" value="AB_hydrolase_1"/>
</dbReference>
<keyword evidence="3" id="KW-1185">Reference proteome</keyword>
<dbReference type="InterPro" id="IPR029058">
    <property type="entry name" value="AB_hydrolase_fold"/>
</dbReference>
<accession>W9S1P4</accession>
<reference evidence="3" key="1">
    <citation type="submission" date="2013-01" db="EMBL/GenBank/DDBJ databases">
        <title>Draft Genome Sequence of a Mulberry Tree, Morus notabilis C.K. Schneid.</title>
        <authorList>
            <person name="He N."/>
            <person name="Zhao S."/>
        </authorList>
    </citation>
    <scope>NUCLEOTIDE SEQUENCE</scope>
</reference>
<dbReference type="Gene3D" id="3.40.50.1820">
    <property type="entry name" value="alpha/beta hydrolase"/>
    <property type="match status" value="1"/>
</dbReference>
<protein>
    <recommendedName>
        <fullName evidence="1">AB hydrolase-1 domain-containing protein</fullName>
    </recommendedName>
</protein>
<dbReference type="EMBL" id="KE345934">
    <property type="protein sequence ID" value="EXC21100.1"/>
    <property type="molecule type" value="Genomic_DNA"/>
</dbReference>
<name>W9S1P4_9ROSA</name>
<evidence type="ECO:0000313" key="2">
    <source>
        <dbReference type="EMBL" id="EXC21100.1"/>
    </source>
</evidence>
<dbReference type="AlphaFoldDB" id="W9S1P4"/>
<dbReference type="GO" id="GO:0009941">
    <property type="term" value="C:chloroplast envelope"/>
    <property type="evidence" value="ECO:0007669"/>
    <property type="project" value="TreeGrafter"/>
</dbReference>
<sequence>MVELREFHRLVSLCPPSFYSNHNFKKLHHNKLSRFSFINFHKNPYLHHQYVVLQSSHIVCASASASSSADYSGQLLDSQEKKKERIAGIDQDELVEPTVLADPDSCFCEFRGVRIHHKTYDAESEGANKSLEKTQSVSHPVKKIGFPMILLHGFGASVYSWSRVMKALAEVVGSKVVAFDRPAFGLTSRLNPFEKSASGNGDAKPLNPYSMAFSVLATLYFIDRLGSQKAILVGHSAGSLVAVNAYFEAPERVAALILVAPAIVAPLIAHKEPVKRTQLGGDNQIQEDSSNKNSLGNPFVQLGNILSKFAQFVSQAIMNIVKGMANMLNSLYKKLLSAILRSAFAVMLVRMIIDKFGIAAVKNAWHDSNLVTEHVLQGYTKPLRTKNWDRALVEYTAAMLTDTAPESSPPLSKRLHEISCPVLIVTGDDDRLVPAWNAERLSRAIPGSCFEPTQFSYLQEGTGGLYRIRTWNPNFNHSWPKQWKLSHRAKFETDAVTLQY</sequence>
<evidence type="ECO:0000313" key="3">
    <source>
        <dbReference type="Proteomes" id="UP000030645"/>
    </source>
</evidence>
<dbReference type="SUPFAM" id="SSF53474">
    <property type="entry name" value="alpha/beta-Hydrolases"/>
    <property type="match status" value="1"/>
</dbReference>